<keyword evidence="1" id="KW-0472">Membrane</keyword>
<evidence type="ECO:0000313" key="2">
    <source>
        <dbReference type="EMBL" id="KAG6591209.1"/>
    </source>
</evidence>
<gene>
    <name evidence="2" type="ORF">SDJN03_13555</name>
</gene>
<dbReference type="Proteomes" id="UP000685013">
    <property type="component" value="Chromosome 9"/>
</dbReference>
<dbReference type="EMBL" id="JAGKQH010000009">
    <property type="protein sequence ID" value="KAG6591209.1"/>
    <property type="molecule type" value="Genomic_DNA"/>
</dbReference>
<reference evidence="2 3" key="1">
    <citation type="journal article" date="2021" name="Hortic Res">
        <title>The domestication of Cucurbita argyrosperma as revealed by the genome of its wild relative.</title>
        <authorList>
            <person name="Barrera-Redondo J."/>
            <person name="Sanchez-de la Vega G."/>
            <person name="Aguirre-Liguori J.A."/>
            <person name="Castellanos-Morales G."/>
            <person name="Gutierrez-Guerrero Y.T."/>
            <person name="Aguirre-Dugua X."/>
            <person name="Aguirre-Planter E."/>
            <person name="Tenaillon M.I."/>
            <person name="Lira-Saade R."/>
            <person name="Eguiarte L.E."/>
        </authorList>
    </citation>
    <scope>NUCLEOTIDE SEQUENCE [LARGE SCALE GENOMIC DNA]</scope>
    <source>
        <strain evidence="2">JBR-2021</strain>
    </source>
</reference>
<organism evidence="2 3">
    <name type="scientific">Cucurbita argyrosperma subsp. sororia</name>
    <dbReference type="NCBI Taxonomy" id="37648"/>
    <lineage>
        <taxon>Eukaryota</taxon>
        <taxon>Viridiplantae</taxon>
        <taxon>Streptophyta</taxon>
        <taxon>Embryophyta</taxon>
        <taxon>Tracheophyta</taxon>
        <taxon>Spermatophyta</taxon>
        <taxon>Magnoliopsida</taxon>
        <taxon>eudicotyledons</taxon>
        <taxon>Gunneridae</taxon>
        <taxon>Pentapetalae</taxon>
        <taxon>rosids</taxon>
        <taxon>fabids</taxon>
        <taxon>Cucurbitales</taxon>
        <taxon>Cucurbitaceae</taxon>
        <taxon>Cucurbiteae</taxon>
        <taxon>Cucurbita</taxon>
    </lineage>
</organism>
<keyword evidence="1" id="KW-0812">Transmembrane</keyword>
<feature type="non-terminal residue" evidence="2">
    <location>
        <position position="1"/>
    </location>
</feature>
<proteinExistence type="predicted"/>
<name>A0AAV6N2J6_9ROSI</name>
<keyword evidence="3" id="KW-1185">Reference proteome</keyword>
<comment type="caution">
    <text evidence="2">The sequence shown here is derived from an EMBL/GenBank/DDBJ whole genome shotgun (WGS) entry which is preliminary data.</text>
</comment>
<feature type="transmembrane region" description="Helical" evidence="1">
    <location>
        <begin position="94"/>
        <end position="116"/>
    </location>
</feature>
<evidence type="ECO:0000256" key="1">
    <source>
        <dbReference type="SAM" id="Phobius"/>
    </source>
</evidence>
<keyword evidence="1" id="KW-1133">Transmembrane helix</keyword>
<accession>A0AAV6N2J6</accession>
<evidence type="ECO:0000313" key="3">
    <source>
        <dbReference type="Proteomes" id="UP000685013"/>
    </source>
</evidence>
<sequence>MNVKGRKKRELTCMYLVGDRRFQTTQPLDLLANKRTVQRYPAVLSFRSLKGFRGNWDIFGKLILVDGQGRSLSRPQGRKGSPVEYRTIDSRRNFLLFVVQIFTWFGWPASSMNLLFDEVVLEQQNFLHYLIFRMERARNRILGLLTWRTSL</sequence>
<protein>
    <submittedName>
        <fullName evidence="2">Uncharacterized protein</fullName>
    </submittedName>
</protein>
<dbReference type="AlphaFoldDB" id="A0AAV6N2J6"/>